<evidence type="ECO:0000313" key="2">
    <source>
        <dbReference type="Proteomes" id="UP000827976"/>
    </source>
</evidence>
<dbReference type="EMBL" id="CM037014">
    <property type="protein sequence ID" value="KAH7685944.1"/>
    <property type="molecule type" value="Genomic_DNA"/>
</dbReference>
<reference evidence="2" key="1">
    <citation type="journal article" date="2022" name="Nat. Commun.">
        <title>Chromosome evolution and the genetic basis of agronomically important traits in greater yam.</title>
        <authorList>
            <person name="Bredeson J.V."/>
            <person name="Lyons J.B."/>
            <person name="Oniyinde I.O."/>
            <person name="Okereke N.R."/>
            <person name="Kolade O."/>
            <person name="Nnabue I."/>
            <person name="Nwadili C.O."/>
            <person name="Hribova E."/>
            <person name="Parker M."/>
            <person name="Nwogha J."/>
            <person name="Shu S."/>
            <person name="Carlson J."/>
            <person name="Kariba R."/>
            <person name="Muthemba S."/>
            <person name="Knop K."/>
            <person name="Barton G.J."/>
            <person name="Sherwood A.V."/>
            <person name="Lopez-Montes A."/>
            <person name="Asiedu R."/>
            <person name="Jamnadass R."/>
            <person name="Muchugi A."/>
            <person name="Goodstein D."/>
            <person name="Egesi C.N."/>
            <person name="Featherston J."/>
            <person name="Asfaw A."/>
            <person name="Simpson G.G."/>
            <person name="Dolezel J."/>
            <person name="Hendre P.S."/>
            <person name="Van Deynze A."/>
            <person name="Kumar P.L."/>
            <person name="Obidiegwu J.E."/>
            <person name="Bhattacharjee R."/>
            <person name="Rokhsar D.S."/>
        </authorList>
    </citation>
    <scope>NUCLEOTIDE SEQUENCE [LARGE SCALE GENOMIC DNA]</scope>
    <source>
        <strain evidence="2">cv. TDa95/00328</strain>
    </source>
</reference>
<evidence type="ECO:0000313" key="1">
    <source>
        <dbReference type="EMBL" id="KAH7685944.1"/>
    </source>
</evidence>
<organism evidence="1 2">
    <name type="scientific">Dioscorea alata</name>
    <name type="common">Purple yam</name>
    <dbReference type="NCBI Taxonomy" id="55571"/>
    <lineage>
        <taxon>Eukaryota</taxon>
        <taxon>Viridiplantae</taxon>
        <taxon>Streptophyta</taxon>
        <taxon>Embryophyta</taxon>
        <taxon>Tracheophyta</taxon>
        <taxon>Spermatophyta</taxon>
        <taxon>Magnoliopsida</taxon>
        <taxon>Liliopsida</taxon>
        <taxon>Dioscoreales</taxon>
        <taxon>Dioscoreaceae</taxon>
        <taxon>Dioscorea</taxon>
    </lineage>
</organism>
<comment type="caution">
    <text evidence="1">The sequence shown here is derived from an EMBL/GenBank/DDBJ whole genome shotgun (WGS) entry which is preliminary data.</text>
</comment>
<sequence>MASPPRSPPYQDAIGPLPLPAPPEKPADTRLDVPTKLDNCVTAGGASATRAVPTGGESRAVSGIIRRDRLALALRRTAVALRAVASALSLIAFSLMASDKTKGWAGDSFDRYVEFKYLVSVNVIVFVYSGIQLCMHLHLVIKKKSIIHPPINLYFDFVLDQALAYLLMSASSSAATRNNDWVTSFGSDAFTKRASSSIAMSFLAFFPLAFSSLISAHYLFTWYP</sequence>
<dbReference type="Proteomes" id="UP000827976">
    <property type="component" value="Chromosome 4"/>
</dbReference>
<proteinExistence type="predicted"/>
<accession>A0ACB7WCV5</accession>
<keyword evidence="2" id="KW-1185">Reference proteome</keyword>
<protein>
    <submittedName>
        <fullName evidence="1">Casparian strip membrane protein domain-containing protein</fullName>
    </submittedName>
</protein>
<gene>
    <name evidence="1" type="ORF">IHE45_04G072600</name>
</gene>
<name>A0ACB7WCV5_DIOAL</name>